<organism evidence="1">
    <name type="scientific">Rhizophora mucronata</name>
    <name type="common">Asiatic mangrove</name>
    <dbReference type="NCBI Taxonomy" id="61149"/>
    <lineage>
        <taxon>Eukaryota</taxon>
        <taxon>Viridiplantae</taxon>
        <taxon>Streptophyta</taxon>
        <taxon>Embryophyta</taxon>
        <taxon>Tracheophyta</taxon>
        <taxon>Spermatophyta</taxon>
        <taxon>Magnoliopsida</taxon>
        <taxon>eudicotyledons</taxon>
        <taxon>Gunneridae</taxon>
        <taxon>Pentapetalae</taxon>
        <taxon>rosids</taxon>
        <taxon>fabids</taxon>
        <taxon>Malpighiales</taxon>
        <taxon>Rhizophoraceae</taxon>
        <taxon>Rhizophora</taxon>
    </lineage>
</organism>
<evidence type="ECO:0000313" key="1">
    <source>
        <dbReference type="EMBL" id="MBX34664.1"/>
    </source>
</evidence>
<protein>
    <submittedName>
        <fullName evidence="1">Uncharacterized protein</fullName>
    </submittedName>
</protein>
<accession>A0A2P2MWR7</accession>
<reference evidence="1" key="1">
    <citation type="submission" date="2018-02" db="EMBL/GenBank/DDBJ databases">
        <title>Rhizophora mucronata_Transcriptome.</title>
        <authorList>
            <person name="Meera S.P."/>
            <person name="Sreeshan A."/>
            <person name="Augustine A."/>
        </authorList>
    </citation>
    <scope>NUCLEOTIDE SEQUENCE</scope>
    <source>
        <tissue evidence="1">Leaf</tissue>
    </source>
</reference>
<proteinExistence type="predicted"/>
<dbReference type="EMBL" id="GGEC01054180">
    <property type="protein sequence ID" value="MBX34664.1"/>
    <property type="molecule type" value="Transcribed_RNA"/>
</dbReference>
<dbReference type="AlphaFoldDB" id="A0A2P2MWR7"/>
<name>A0A2P2MWR7_RHIMU</name>
<sequence length="28" mass="3349">MTKTKYCTYMLTHLALLKNKNKVLHLIE</sequence>